<accession>A0A8S5R1W2</accession>
<organism evidence="2">
    <name type="scientific">Siphoviridae sp. ctljn1</name>
    <dbReference type="NCBI Taxonomy" id="2826448"/>
    <lineage>
        <taxon>Viruses</taxon>
        <taxon>Duplodnaviria</taxon>
        <taxon>Heunggongvirae</taxon>
        <taxon>Uroviricota</taxon>
        <taxon>Caudoviricetes</taxon>
    </lineage>
</organism>
<keyword evidence="1" id="KW-1133">Transmembrane helix</keyword>
<sequence length="123" mass="13845">MPAQVSVEVWALLAQWIVYGASVAGAFMAIAKFVEWCRSKTKVAQLEKDVIRHGELLDRDNKRISAVEAEIKSVNSDLKDMHILMRLNTKAQQAIMKNLLDGDNKGSIQEVSMEIQEYLNAKI</sequence>
<name>A0A8S5R1W2_9CAUD</name>
<protein>
    <submittedName>
        <fullName evidence="2">Uncharacterized protein</fullName>
    </submittedName>
</protein>
<dbReference type="EMBL" id="BK015788">
    <property type="protein sequence ID" value="DAE24924.1"/>
    <property type="molecule type" value="Genomic_DNA"/>
</dbReference>
<reference evidence="2" key="1">
    <citation type="journal article" date="2021" name="Proc. Natl. Acad. Sci. U.S.A.">
        <title>A Catalog of Tens of Thousands of Viruses from Human Metagenomes Reveals Hidden Associations with Chronic Diseases.</title>
        <authorList>
            <person name="Tisza M.J."/>
            <person name="Buck C.B."/>
        </authorList>
    </citation>
    <scope>NUCLEOTIDE SEQUENCE</scope>
    <source>
        <strain evidence="2">Ctljn1</strain>
    </source>
</reference>
<keyword evidence="1" id="KW-0812">Transmembrane</keyword>
<evidence type="ECO:0000256" key="1">
    <source>
        <dbReference type="SAM" id="Phobius"/>
    </source>
</evidence>
<proteinExistence type="predicted"/>
<feature type="transmembrane region" description="Helical" evidence="1">
    <location>
        <begin position="12"/>
        <end position="34"/>
    </location>
</feature>
<keyword evidence="1" id="KW-0472">Membrane</keyword>
<evidence type="ECO:0000313" key="2">
    <source>
        <dbReference type="EMBL" id="DAE24924.1"/>
    </source>
</evidence>